<comment type="subcellular location">
    <subcellularLocation>
        <location evidence="1">Secreted</location>
        <location evidence="1">Cell wall</location>
        <topology evidence="1">Peptidoglycan-anchor</topology>
    </subcellularLocation>
</comment>
<feature type="domain" description="Gram-positive cocci surface proteins LPxTG" evidence="8">
    <location>
        <begin position="160"/>
        <end position="194"/>
    </location>
</feature>
<dbReference type="InterPro" id="IPR019931">
    <property type="entry name" value="LPXTG_anchor"/>
</dbReference>
<keyword evidence="5" id="KW-0572">Peptidoglycan-anchor</keyword>
<evidence type="ECO:0000256" key="4">
    <source>
        <dbReference type="ARBA" id="ARBA00022729"/>
    </source>
</evidence>
<organism evidence="9 10">
    <name type="scientific">Halobacillus naozhouensis</name>
    <dbReference type="NCBI Taxonomy" id="554880"/>
    <lineage>
        <taxon>Bacteria</taxon>
        <taxon>Bacillati</taxon>
        <taxon>Bacillota</taxon>
        <taxon>Bacilli</taxon>
        <taxon>Bacillales</taxon>
        <taxon>Bacillaceae</taxon>
        <taxon>Halobacillus</taxon>
    </lineage>
</organism>
<reference evidence="9 10" key="1">
    <citation type="submission" date="2023-04" db="EMBL/GenBank/DDBJ databases">
        <title>Genome sequence of Halobacillus naozhouensis KACC 21980.</title>
        <authorList>
            <person name="Kim S."/>
            <person name="Heo J."/>
            <person name="Kwon S.-W."/>
        </authorList>
    </citation>
    <scope>NUCLEOTIDE SEQUENCE [LARGE SCALE GENOMIC DNA]</scope>
    <source>
        <strain evidence="9 10">KCTC 13234</strain>
    </source>
</reference>
<proteinExistence type="predicted"/>
<sequence length="197" mass="22461">MLKRFSVVVVVMFLVALTGLHNPVFADNHGEPPVKELEQQFNDLIDLETTEDGEVKKYDSRDRLEEEMKSIMVWPLADHYLDTYFEERDGKLYLKEMDGPVQLKTDQDYTLEKVSADKYKLTQHGENQLRDEYTLTITYSYEAGKWVFGDRMNHVASSETGGELPDTATSFPIVMVSGGAVMALGALLLIFRRKPTV</sequence>
<keyword evidence="6" id="KW-1133">Transmembrane helix</keyword>
<keyword evidence="2" id="KW-0134">Cell wall</keyword>
<keyword evidence="6" id="KW-0812">Transmembrane</keyword>
<accession>A0ABY8J1X6</accession>
<name>A0ABY8J1X6_9BACI</name>
<evidence type="ECO:0000256" key="5">
    <source>
        <dbReference type="ARBA" id="ARBA00023088"/>
    </source>
</evidence>
<keyword evidence="6" id="KW-0472">Membrane</keyword>
<evidence type="ECO:0000256" key="2">
    <source>
        <dbReference type="ARBA" id="ARBA00022512"/>
    </source>
</evidence>
<feature type="transmembrane region" description="Helical" evidence="6">
    <location>
        <begin position="171"/>
        <end position="191"/>
    </location>
</feature>
<dbReference type="NCBIfam" id="TIGR01167">
    <property type="entry name" value="LPXTG_anchor"/>
    <property type="match status" value="1"/>
</dbReference>
<keyword evidence="3" id="KW-0964">Secreted</keyword>
<dbReference type="Pfam" id="PF00746">
    <property type="entry name" value="Gram_pos_anchor"/>
    <property type="match status" value="1"/>
</dbReference>
<evidence type="ECO:0000256" key="7">
    <source>
        <dbReference type="SAM" id="SignalP"/>
    </source>
</evidence>
<gene>
    <name evidence="9" type="ORF">P9989_09125</name>
</gene>
<dbReference type="Proteomes" id="UP001221597">
    <property type="component" value="Chromosome"/>
</dbReference>
<feature type="signal peptide" evidence="7">
    <location>
        <begin position="1"/>
        <end position="26"/>
    </location>
</feature>
<evidence type="ECO:0000313" key="9">
    <source>
        <dbReference type="EMBL" id="WFT76503.1"/>
    </source>
</evidence>
<evidence type="ECO:0000256" key="1">
    <source>
        <dbReference type="ARBA" id="ARBA00004168"/>
    </source>
</evidence>
<keyword evidence="10" id="KW-1185">Reference proteome</keyword>
<dbReference type="RefSeq" id="WP_283078455.1">
    <property type="nucleotide sequence ID" value="NZ_CP121671.1"/>
</dbReference>
<keyword evidence="4 7" id="KW-0732">Signal</keyword>
<evidence type="ECO:0000259" key="8">
    <source>
        <dbReference type="Pfam" id="PF00746"/>
    </source>
</evidence>
<dbReference type="EMBL" id="CP121671">
    <property type="protein sequence ID" value="WFT76503.1"/>
    <property type="molecule type" value="Genomic_DNA"/>
</dbReference>
<evidence type="ECO:0000256" key="6">
    <source>
        <dbReference type="SAM" id="Phobius"/>
    </source>
</evidence>
<feature type="chain" id="PRO_5046448203" evidence="7">
    <location>
        <begin position="27"/>
        <end position="197"/>
    </location>
</feature>
<evidence type="ECO:0000256" key="3">
    <source>
        <dbReference type="ARBA" id="ARBA00022525"/>
    </source>
</evidence>
<protein>
    <submittedName>
        <fullName evidence="9">LPXTG cell wall anchor domain-containing protein</fullName>
    </submittedName>
</protein>
<evidence type="ECO:0000313" key="10">
    <source>
        <dbReference type="Proteomes" id="UP001221597"/>
    </source>
</evidence>